<dbReference type="InterPro" id="IPR036296">
    <property type="entry name" value="SKP1-like_dim_sf"/>
</dbReference>
<dbReference type="AlphaFoldDB" id="A0AAV5FWA9"/>
<feature type="domain" description="SKP1 component POZ" evidence="5">
    <location>
        <begin position="50"/>
        <end position="108"/>
    </location>
</feature>
<name>A0AAV5FWA9_ELECO</name>
<organism evidence="6 7">
    <name type="scientific">Eleusine coracana subsp. coracana</name>
    <dbReference type="NCBI Taxonomy" id="191504"/>
    <lineage>
        <taxon>Eukaryota</taxon>
        <taxon>Viridiplantae</taxon>
        <taxon>Streptophyta</taxon>
        <taxon>Embryophyta</taxon>
        <taxon>Tracheophyta</taxon>
        <taxon>Spermatophyta</taxon>
        <taxon>Magnoliopsida</taxon>
        <taxon>Liliopsida</taxon>
        <taxon>Poales</taxon>
        <taxon>Poaceae</taxon>
        <taxon>PACMAD clade</taxon>
        <taxon>Chloridoideae</taxon>
        <taxon>Cynodonteae</taxon>
        <taxon>Eleusininae</taxon>
        <taxon>Eleusine</taxon>
    </lineage>
</organism>
<proteinExistence type="inferred from homology"/>
<sequence>MREIFGIVNDFTPEEEQELRVEIAWDYDKSMAAAEESGVGWNNNGATTRMVTLVSSDNARFEVDEAAASLMPTVHRVMIEGGGGDVIPLPKVDAVTLSKVLEYCIKHADGGGAAAVDRRELEMFDMEFVNIDQSMLCSLANAAYHLDVKGLVEITCQKVADMMKDKSPEQLRRLFGLPDPTPEEQAELDLVRQQNSWAFE</sequence>
<dbReference type="PANTHER" id="PTHR11165">
    <property type="entry name" value="SKP1"/>
    <property type="match status" value="1"/>
</dbReference>
<keyword evidence="7" id="KW-1185">Reference proteome</keyword>
<evidence type="ECO:0000256" key="2">
    <source>
        <dbReference type="ARBA" id="ARBA00009993"/>
    </source>
</evidence>
<comment type="caution">
    <text evidence="6">The sequence shown here is derived from an EMBL/GenBank/DDBJ whole genome shotgun (WGS) entry which is preliminary data.</text>
</comment>
<dbReference type="InterPro" id="IPR001232">
    <property type="entry name" value="SKP1-like"/>
</dbReference>
<keyword evidence="3" id="KW-0833">Ubl conjugation pathway</keyword>
<dbReference type="GO" id="GO:0006511">
    <property type="term" value="P:ubiquitin-dependent protein catabolic process"/>
    <property type="evidence" value="ECO:0007669"/>
    <property type="project" value="InterPro"/>
</dbReference>
<gene>
    <name evidence="6" type="primary">gb28131</name>
    <name evidence="6" type="ORF">PR202_gb28131</name>
</gene>
<dbReference type="Gene3D" id="3.30.710.10">
    <property type="entry name" value="Potassium Channel Kv1.1, Chain A"/>
    <property type="match status" value="1"/>
</dbReference>
<comment type="pathway">
    <text evidence="1">Protein modification; protein ubiquitination.</text>
</comment>
<evidence type="ECO:0000313" key="6">
    <source>
        <dbReference type="EMBL" id="GJN39037.1"/>
    </source>
</evidence>
<dbReference type="Proteomes" id="UP001054889">
    <property type="component" value="Unassembled WGS sequence"/>
</dbReference>
<dbReference type="EMBL" id="BQKI01000097">
    <property type="protein sequence ID" value="GJN39037.1"/>
    <property type="molecule type" value="Genomic_DNA"/>
</dbReference>
<dbReference type="InterPro" id="IPR016897">
    <property type="entry name" value="SKP1"/>
</dbReference>
<dbReference type="Pfam" id="PF01466">
    <property type="entry name" value="Skp1"/>
    <property type="match status" value="2"/>
</dbReference>
<dbReference type="SUPFAM" id="SSF54695">
    <property type="entry name" value="POZ domain"/>
    <property type="match status" value="1"/>
</dbReference>
<evidence type="ECO:0000313" key="7">
    <source>
        <dbReference type="Proteomes" id="UP001054889"/>
    </source>
</evidence>
<dbReference type="CDD" id="cd18322">
    <property type="entry name" value="BTB_POZ_SKP1"/>
    <property type="match status" value="1"/>
</dbReference>
<protein>
    <recommendedName>
        <fullName evidence="8">SKP1-like protein</fullName>
    </recommendedName>
</protein>
<evidence type="ECO:0000259" key="5">
    <source>
        <dbReference type="Pfam" id="PF03931"/>
    </source>
</evidence>
<dbReference type="SUPFAM" id="SSF81382">
    <property type="entry name" value="Skp1 dimerisation domain-like"/>
    <property type="match status" value="1"/>
</dbReference>
<dbReference type="InterPro" id="IPR011333">
    <property type="entry name" value="SKP1/BTB/POZ_sf"/>
</dbReference>
<evidence type="ECO:0008006" key="8">
    <source>
        <dbReference type="Google" id="ProtNLM"/>
    </source>
</evidence>
<accession>A0AAV5FWA9</accession>
<comment type="similarity">
    <text evidence="2">Belongs to the SKP1 family.</text>
</comment>
<feature type="domain" description="SKP1 component dimerisation" evidence="4">
    <location>
        <begin position="149"/>
        <end position="198"/>
    </location>
</feature>
<evidence type="ECO:0000256" key="3">
    <source>
        <dbReference type="ARBA" id="ARBA00022786"/>
    </source>
</evidence>
<evidence type="ECO:0000259" key="4">
    <source>
        <dbReference type="Pfam" id="PF01466"/>
    </source>
</evidence>
<dbReference type="InterPro" id="IPR016073">
    <property type="entry name" value="Skp1_comp_POZ"/>
</dbReference>
<reference evidence="6" key="2">
    <citation type="submission" date="2021-12" db="EMBL/GenBank/DDBJ databases">
        <title>Resequencing data analysis of finger millet.</title>
        <authorList>
            <person name="Hatakeyama M."/>
            <person name="Aluri S."/>
            <person name="Balachadran M.T."/>
            <person name="Sivarajan S.R."/>
            <person name="Poveda L."/>
            <person name="Shimizu-Inatsugi R."/>
            <person name="Schlapbach R."/>
            <person name="Sreeman S.M."/>
            <person name="Shimizu K.K."/>
        </authorList>
    </citation>
    <scope>NUCLEOTIDE SEQUENCE</scope>
</reference>
<dbReference type="InterPro" id="IPR016072">
    <property type="entry name" value="Skp1_comp_dimer"/>
</dbReference>
<dbReference type="GO" id="GO:0009867">
    <property type="term" value="P:jasmonic acid mediated signaling pathway"/>
    <property type="evidence" value="ECO:0007669"/>
    <property type="project" value="UniProtKB-ARBA"/>
</dbReference>
<dbReference type="SMART" id="SM00512">
    <property type="entry name" value="Skp1"/>
    <property type="match status" value="1"/>
</dbReference>
<feature type="domain" description="SKP1 component dimerisation" evidence="4">
    <location>
        <begin position="1"/>
        <end position="25"/>
    </location>
</feature>
<dbReference type="Pfam" id="PF03931">
    <property type="entry name" value="Skp1_POZ"/>
    <property type="match status" value="1"/>
</dbReference>
<reference evidence="6" key="1">
    <citation type="journal article" date="2018" name="DNA Res.">
        <title>Multiple hybrid de novo genome assembly of finger millet, an orphan allotetraploid crop.</title>
        <authorList>
            <person name="Hatakeyama M."/>
            <person name="Aluri S."/>
            <person name="Balachadran M.T."/>
            <person name="Sivarajan S.R."/>
            <person name="Patrignani A."/>
            <person name="Gruter S."/>
            <person name="Poveda L."/>
            <person name="Shimizu-Inatsugi R."/>
            <person name="Baeten J."/>
            <person name="Francoijs K.J."/>
            <person name="Nataraja K.N."/>
            <person name="Reddy Y.A.N."/>
            <person name="Phadnis S."/>
            <person name="Ravikumar R.L."/>
            <person name="Schlapbach R."/>
            <person name="Sreeman S.M."/>
            <person name="Shimizu K.K."/>
        </authorList>
    </citation>
    <scope>NUCLEOTIDE SEQUENCE</scope>
</reference>
<evidence type="ECO:0000256" key="1">
    <source>
        <dbReference type="ARBA" id="ARBA00004906"/>
    </source>
</evidence>